<protein>
    <submittedName>
        <fullName evidence="2">Uncharacterized protein</fullName>
    </submittedName>
</protein>
<evidence type="ECO:0000256" key="1">
    <source>
        <dbReference type="SAM" id="MobiDB-lite"/>
    </source>
</evidence>
<evidence type="ECO:0000313" key="2">
    <source>
        <dbReference type="EMBL" id="EFX82615.1"/>
    </source>
</evidence>
<gene>
    <name evidence="2" type="ORF">DAPPUDRAFT_316407</name>
</gene>
<proteinExistence type="predicted"/>
<dbReference type="InParanoid" id="E9GCU1"/>
<dbReference type="Proteomes" id="UP000000305">
    <property type="component" value="Unassembled WGS sequence"/>
</dbReference>
<evidence type="ECO:0000313" key="3">
    <source>
        <dbReference type="Proteomes" id="UP000000305"/>
    </source>
</evidence>
<dbReference type="KEGG" id="dpx:DAPPUDRAFT_316407"/>
<feature type="region of interest" description="Disordered" evidence="1">
    <location>
        <begin position="1"/>
        <end position="29"/>
    </location>
</feature>
<sequence>MISRRCGGSLGSPSAAGRERIGGGGGDPLPAVVVRADWEADELVLPQGLGQLGAGLDRKLEAQVMTEGRGPDELP</sequence>
<dbReference type="AlphaFoldDB" id="E9GCU1"/>
<dbReference type="EMBL" id="GL732539">
    <property type="protein sequence ID" value="EFX82615.1"/>
    <property type="molecule type" value="Genomic_DNA"/>
</dbReference>
<name>E9GCU1_DAPPU</name>
<reference evidence="2 3" key="1">
    <citation type="journal article" date="2011" name="Science">
        <title>The ecoresponsive genome of Daphnia pulex.</title>
        <authorList>
            <person name="Colbourne J.K."/>
            <person name="Pfrender M.E."/>
            <person name="Gilbert D."/>
            <person name="Thomas W.K."/>
            <person name="Tucker A."/>
            <person name="Oakley T.H."/>
            <person name="Tokishita S."/>
            <person name="Aerts A."/>
            <person name="Arnold G.J."/>
            <person name="Basu M.K."/>
            <person name="Bauer D.J."/>
            <person name="Caceres C.E."/>
            <person name="Carmel L."/>
            <person name="Casola C."/>
            <person name="Choi J.H."/>
            <person name="Detter J.C."/>
            <person name="Dong Q."/>
            <person name="Dusheyko S."/>
            <person name="Eads B.D."/>
            <person name="Frohlich T."/>
            <person name="Geiler-Samerotte K.A."/>
            <person name="Gerlach D."/>
            <person name="Hatcher P."/>
            <person name="Jogdeo S."/>
            <person name="Krijgsveld J."/>
            <person name="Kriventseva E.V."/>
            <person name="Kultz D."/>
            <person name="Laforsch C."/>
            <person name="Lindquist E."/>
            <person name="Lopez J."/>
            <person name="Manak J.R."/>
            <person name="Muller J."/>
            <person name="Pangilinan J."/>
            <person name="Patwardhan R.P."/>
            <person name="Pitluck S."/>
            <person name="Pritham E.J."/>
            <person name="Rechtsteiner A."/>
            <person name="Rho M."/>
            <person name="Rogozin I.B."/>
            <person name="Sakarya O."/>
            <person name="Salamov A."/>
            <person name="Schaack S."/>
            <person name="Shapiro H."/>
            <person name="Shiga Y."/>
            <person name="Skalitzky C."/>
            <person name="Smith Z."/>
            <person name="Souvorov A."/>
            <person name="Sung W."/>
            <person name="Tang Z."/>
            <person name="Tsuchiya D."/>
            <person name="Tu H."/>
            <person name="Vos H."/>
            <person name="Wang M."/>
            <person name="Wolf Y.I."/>
            <person name="Yamagata H."/>
            <person name="Yamada T."/>
            <person name="Ye Y."/>
            <person name="Shaw J.R."/>
            <person name="Andrews J."/>
            <person name="Crease T.J."/>
            <person name="Tang H."/>
            <person name="Lucas S.M."/>
            <person name="Robertson H.M."/>
            <person name="Bork P."/>
            <person name="Koonin E.V."/>
            <person name="Zdobnov E.M."/>
            <person name="Grigoriev I.V."/>
            <person name="Lynch M."/>
            <person name="Boore J.L."/>
        </authorList>
    </citation>
    <scope>NUCLEOTIDE SEQUENCE [LARGE SCALE GENOMIC DNA]</scope>
</reference>
<keyword evidence="3" id="KW-1185">Reference proteome</keyword>
<accession>E9GCU1</accession>
<organism evidence="2 3">
    <name type="scientific">Daphnia pulex</name>
    <name type="common">Water flea</name>
    <dbReference type="NCBI Taxonomy" id="6669"/>
    <lineage>
        <taxon>Eukaryota</taxon>
        <taxon>Metazoa</taxon>
        <taxon>Ecdysozoa</taxon>
        <taxon>Arthropoda</taxon>
        <taxon>Crustacea</taxon>
        <taxon>Branchiopoda</taxon>
        <taxon>Diplostraca</taxon>
        <taxon>Cladocera</taxon>
        <taxon>Anomopoda</taxon>
        <taxon>Daphniidae</taxon>
        <taxon>Daphnia</taxon>
    </lineage>
</organism>
<dbReference type="HOGENOM" id="CLU_2673586_0_0_1"/>